<evidence type="ECO:0000256" key="17">
    <source>
        <dbReference type="SAM" id="MobiDB-lite"/>
    </source>
</evidence>
<dbReference type="CDD" id="cd22707">
    <property type="entry name" value="FHA_KIF14"/>
    <property type="match status" value="1"/>
</dbReference>
<evidence type="ECO:0000256" key="2">
    <source>
        <dbReference type="ARBA" id="ARBA00004186"/>
    </source>
</evidence>
<comment type="subunit">
    <text evidence="13">Directly interacts with PRC1 within a complex also containing KIF4A, KIF20A and KIF23; targets to the central spindle. Directly interacts with CIT depending on the activation state of the kinase (stronger interaction with the kinase-dead form); targets to the midbody. Interacts with ARRB2; the interaction is detected in the nucleus upon OR1D2 stimulation. Interacts with AKT1; the interaction is detected in the plasma membrane upon INS stimulation and promotes AKT1 phosphorylation. Interacts with SVIL; at midbody during cytokinesis. Interacts with RADIL (via PDZ domain); recruits RADIL to the microtubule network restricting RADIL from interaction with activated RAP1A.</text>
</comment>
<dbReference type="InterPro" id="IPR001752">
    <property type="entry name" value="Kinesin_motor_dom"/>
</dbReference>
<feature type="coiled-coil region" evidence="16">
    <location>
        <begin position="918"/>
        <end position="1060"/>
    </location>
</feature>
<evidence type="ECO:0000259" key="18">
    <source>
        <dbReference type="PROSITE" id="PS50067"/>
    </source>
</evidence>
<evidence type="ECO:0000256" key="14">
    <source>
        <dbReference type="ARBA" id="ARBA00073220"/>
    </source>
</evidence>
<feature type="coiled-coil region" evidence="16">
    <location>
        <begin position="701"/>
        <end position="757"/>
    </location>
</feature>
<feature type="compositionally biased region" description="Polar residues" evidence="17">
    <location>
        <begin position="19"/>
        <end position="30"/>
    </location>
</feature>
<protein>
    <recommendedName>
        <fullName evidence="14">Kinesin-like protein KIF14</fullName>
    </recommendedName>
</protein>
<proteinExistence type="inferred from homology"/>
<evidence type="ECO:0000313" key="19">
    <source>
        <dbReference type="EMBL" id="CAH6787720.1"/>
    </source>
</evidence>
<evidence type="ECO:0000256" key="9">
    <source>
        <dbReference type="ARBA" id="ARBA00023054"/>
    </source>
</evidence>
<comment type="subcellular location">
    <subcellularLocation>
        <location evidence="2">Cytoplasm</location>
        <location evidence="2">Cytoskeleton</location>
        <location evidence="2">Spindle</location>
    </subcellularLocation>
    <subcellularLocation>
        <location evidence="3">Midbody</location>
    </subcellularLocation>
    <subcellularLocation>
        <location evidence="1">Nucleus</location>
    </subcellularLocation>
</comment>
<dbReference type="FunFam" id="2.60.200.20:FF:000020">
    <property type="entry name" value="Kinesin family member 14"/>
    <property type="match status" value="1"/>
</dbReference>
<evidence type="ECO:0000256" key="3">
    <source>
        <dbReference type="ARBA" id="ARBA00004214"/>
    </source>
</evidence>
<evidence type="ECO:0000256" key="5">
    <source>
        <dbReference type="ARBA" id="ARBA00022553"/>
    </source>
</evidence>
<evidence type="ECO:0000256" key="15">
    <source>
        <dbReference type="PROSITE-ProRule" id="PRU00283"/>
    </source>
</evidence>
<feature type="domain" description="Kinesin motor" evidence="18">
    <location>
        <begin position="347"/>
        <end position="690"/>
    </location>
</feature>
<feature type="region of interest" description="Disordered" evidence="17">
    <location>
        <begin position="1578"/>
        <end position="1634"/>
    </location>
</feature>
<dbReference type="InterPro" id="IPR008984">
    <property type="entry name" value="SMAD_FHA_dom_sf"/>
</dbReference>
<evidence type="ECO:0000256" key="10">
    <source>
        <dbReference type="ARBA" id="ARBA00023175"/>
    </source>
</evidence>
<evidence type="ECO:0000256" key="16">
    <source>
        <dbReference type="SAM" id="Coils"/>
    </source>
</evidence>
<dbReference type="InterPro" id="IPR056523">
    <property type="entry name" value="4HB_KIF14"/>
</dbReference>
<dbReference type="Proteomes" id="UP001152836">
    <property type="component" value="Unassembled WGS sequence"/>
</dbReference>
<dbReference type="InterPro" id="IPR019821">
    <property type="entry name" value="Kinesin_motor_CS"/>
</dbReference>
<keyword evidence="10 15" id="KW-0505">Motor protein</keyword>
<dbReference type="GO" id="GO:0005524">
    <property type="term" value="F:ATP binding"/>
    <property type="evidence" value="ECO:0007669"/>
    <property type="project" value="UniProtKB-UniRule"/>
</dbReference>
<dbReference type="Gene3D" id="3.40.850.10">
    <property type="entry name" value="Kinesin motor domain"/>
    <property type="match status" value="1"/>
</dbReference>
<dbReference type="GO" id="GO:0043066">
    <property type="term" value="P:negative regulation of apoptotic process"/>
    <property type="evidence" value="ECO:0007669"/>
    <property type="project" value="UniProtKB-ARBA"/>
</dbReference>
<dbReference type="PRINTS" id="PR00380">
    <property type="entry name" value="KINESINHEAVY"/>
</dbReference>
<evidence type="ECO:0000256" key="11">
    <source>
        <dbReference type="ARBA" id="ARBA00023212"/>
    </source>
</evidence>
<feature type="compositionally biased region" description="Polar residues" evidence="17">
    <location>
        <begin position="1624"/>
        <end position="1634"/>
    </location>
</feature>
<dbReference type="SMART" id="SM00240">
    <property type="entry name" value="FHA"/>
    <property type="match status" value="1"/>
</dbReference>
<feature type="binding site" evidence="15">
    <location>
        <begin position="436"/>
        <end position="443"/>
    </location>
    <ligand>
        <name>ATP</name>
        <dbReference type="ChEBI" id="CHEBI:30616"/>
    </ligand>
</feature>
<dbReference type="Gene3D" id="2.60.200.20">
    <property type="match status" value="1"/>
</dbReference>
<comment type="similarity">
    <text evidence="15">Belongs to the TRAFAC class myosin-kinesin ATPase superfamily. Kinesin family.</text>
</comment>
<evidence type="ECO:0000256" key="7">
    <source>
        <dbReference type="ARBA" id="ARBA00022741"/>
    </source>
</evidence>
<dbReference type="SUPFAM" id="SSF52540">
    <property type="entry name" value="P-loop containing nucleoside triphosphate hydrolases"/>
    <property type="match status" value="1"/>
</dbReference>
<evidence type="ECO:0000256" key="4">
    <source>
        <dbReference type="ARBA" id="ARBA00022490"/>
    </source>
</evidence>
<feature type="compositionally biased region" description="Polar residues" evidence="17">
    <location>
        <begin position="1596"/>
        <end position="1606"/>
    </location>
</feature>
<dbReference type="SUPFAM" id="SSF49879">
    <property type="entry name" value="SMAD/FHA domain"/>
    <property type="match status" value="1"/>
</dbReference>
<dbReference type="PROSITE" id="PS50067">
    <property type="entry name" value="KINESIN_MOTOR_2"/>
    <property type="match status" value="1"/>
</dbReference>
<evidence type="ECO:0000256" key="6">
    <source>
        <dbReference type="ARBA" id="ARBA00022701"/>
    </source>
</evidence>
<dbReference type="FunFam" id="3.40.850.10:FF:000042">
    <property type="entry name" value="Kinesin family member 14"/>
    <property type="match status" value="1"/>
</dbReference>
<dbReference type="InterPro" id="IPR027417">
    <property type="entry name" value="P-loop_NTPase"/>
</dbReference>
<keyword evidence="8 15" id="KW-0067">ATP-binding</keyword>
<dbReference type="InterPro" id="IPR000253">
    <property type="entry name" value="FHA_dom"/>
</dbReference>
<dbReference type="GeneID" id="127221298"/>
<sequence>MSVHTSLNRQDSDSLEGYQKSSSPSGLTHSSRLRTHLKSNTSESENHGPVLSAGSKTRDINSTYIISACKKAREMPVAPDRSRLTLQRRATWNKESSLLGSELGDTTGQNTDTSLRLQRRHHAKTDFVEKLGTACTVGGDTENICASQGTRTKAKLVSNHNTGAMPPVVSTEGSSGAGMMVGEERKDTLPALGTANERETVKNSNIGLPAGSQCQTVSVRSGHPAVKPTEDKLDVRVSGAGESHHGNGGKDIAKTVLKCGSLETRAPVRCVSQHRLTPRHDLPPPKSPAVSTLRNRVASPQVRQRPKSSLLANKRDRSQESTLPPEEQSALQNTFTEADPLRVENSQVTVAVRVRPFSKREKMERTSQVVFRSGEEITVEHPDMKQVYSFTYDVSFWSFDDCHPGYASQRTVYERLAVPLLQRAFEGYNTCLFAYGQTGSGKSYTMMGLNEEPGIIPRFCEDLFAQVAKKQTSQVSYHLEMSFFEVYNEKIHDLLVCKGENSKRKQPLRVRECPVSGPYVEGLSMNVVSSYSDIQSWLELGNKQRATAATGMNDKSSRSHSVFTLVMAQTKTEEVEGEDHDHRITSRINLIDLAGSERCVTAHSSGERLKEGVSINKSLLTLGKVISALSDRANGKRVFIPYRESVLTWLLKESLGGNSKTAMIATVSPAASNIEETLSTLRYATQARLIVNVARVNEDMNAKLIRELKAEIEKLKAAQRNNRNVDPERYRVYRQEITSLRMRLHQQERDMVEMQRVWKEKFEQAEKRKLQETKELQKSGVTFQMDNHLPNLVNLNEDPQLSEMLLYMVKEGITTVGKYKADSSHDIQLSGVLIADDHCTIRNFGGTVSIVPAGEAKTYVNGMHIVKPTVLHHGDRVILGGDHYFRFNHPVEVQKGMRPSSRHNLTIEGPKDFEFAKNELLRAQRSQLEAEIKDARLKVKEEMMQGIQIAEEMAQRELSSQKAAYESRIQALQAELREESKRKKMEEINNRKANDKIEELEKAKQHLEQEVYVNRRRLEMETLATKQALEDHSIRHARILEALENEKQKIAREVQILQENRGNRDKTFTIQPNWNSMKLSMMIQEANAISDKFKKYYVFGRHDTSDGGHSGTSVRVRNLQLGISTFWSLEKFESKLAAMKELYESDGGNQAEDVFCDPEDEWEPDITNTPVSSLSRRRSRSLMKNGRVSGCLHDIQVHPIQNLHSSHLSGLMEKPSTVYSNSSESFLSGICKELIGSSIDFLGQSYEEEKTVADSLINNLLKLYNGLFAISKAHEEQDEDSQNNLFASDRAVQAFSVQIACAFEQLVVLFKHWLGDFPPGTSSARLEDELRQDLKKLGGYLQLFLQGCCSDISSMVQEAQNKVIQIIQQAVQCVGQLAVLKGSTLCLLENSNKIPSTQEFTAALQDGVALGLESLLDSGLEKAQELERDLSRQSAHEEVTERMKANAVELVGSLADIFAEWRLKNFRTQIQENSRQQGSKMLTLPSEFLKLKYCLEKTIEIITSALSGCPSDLHCLRSCTETLCSLAHKLHSDVTEPSASAGSHRDKVPRAAYGELEALAKSLLSCFEHGERPGLCKPQESCNQNSKEEQHEPSVADSSGHVSTQACDLHRDPGPGPGPAASSRGCTRNRIQWV</sequence>
<dbReference type="CTD" id="9928"/>
<evidence type="ECO:0000313" key="20">
    <source>
        <dbReference type="Proteomes" id="UP001152836"/>
    </source>
</evidence>
<organism evidence="19 20">
    <name type="scientific">Phodopus roborovskii</name>
    <name type="common">Roborovski's desert hamster</name>
    <name type="synonym">Cricetulus roborovskii</name>
    <dbReference type="NCBI Taxonomy" id="109678"/>
    <lineage>
        <taxon>Eukaryota</taxon>
        <taxon>Metazoa</taxon>
        <taxon>Chordata</taxon>
        <taxon>Craniata</taxon>
        <taxon>Vertebrata</taxon>
        <taxon>Euteleostomi</taxon>
        <taxon>Mammalia</taxon>
        <taxon>Eutheria</taxon>
        <taxon>Euarchontoglires</taxon>
        <taxon>Glires</taxon>
        <taxon>Rodentia</taxon>
        <taxon>Myomorpha</taxon>
        <taxon>Muroidea</taxon>
        <taxon>Cricetidae</taxon>
        <taxon>Cricetinae</taxon>
        <taxon>Phodopus</taxon>
    </lineage>
</organism>
<dbReference type="EMBL" id="CALSGD010001400">
    <property type="protein sequence ID" value="CAH6787720.1"/>
    <property type="molecule type" value="Genomic_DNA"/>
</dbReference>
<keyword evidence="6" id="KW-0493">Microtubule</keyword>
<dbReference type="PROSITE" id="PS00411">
    <property type="entry name" value="KINESIN_MOTOR_1"/>
    <property type="match status" value="1"/>
</dbReference>
<dbReference type="CDD" id="cd01365">
    <property type="entry name" value="KISc_KIF1A_KIF1B"/>
    <property type="match status" value="1"/>
</dbReference>
<dbReference type="GO" id="GO:0005819">
    <property type="term" value="C:spindle"/>
    <property type="evidence" value="ECO:0007669"/>
    <property type="project" value="UniProtKB-SubCell"/>
</dbReference>
<comment type="caution">
    <text evidence="19">The sequence shown here is derived from an EMBL/GenBank/DDBJ whole genome shotgun (WGS) entry which is preliminary data.</text>
</comment>
<dbReference type="PANTHER" id="PTHR47117">
    <property type="entry name" value="STAR-RELATED LIPID TRANSFER PROTEIN 9"/>
    <property type="match status" value="1"/>
</dbReference>
<evidence type="ECO:0000256" key="8">
    <source>
        <dbReference type="ARBA" id="ARBA00022840"/>
    </source>
</evidence>
<reference evidence="19" key="1">
    <citation type="submission" date="2022-06" db="EMBL/GenBank/DDBJ databases">
        <authorList>
            <person name="Andreotti S."/>
            <person name="Wyler E."/>
        </authorList>
    </citation>
    <scope>NUCLEOTIDE SEQUENCE</scope>
</reference>
<dbReference type="SMART" id="SM00129">
    <property type="entry name" value="KISc"/>
    <property type="match status" value="1"/>
</dbReference>
<gene>
    <name evidence="19" type="primary">Kif14</name>
    <name evidence="19" type="ORF">PHOROB_LOCUS5542</name>
</gene>
<dbReference type="GO" id="GO:0003777">
    <property type="term" value="F:microtubule motor activity"/>
    <property type="evidence" value="ECO:0007669"/>
    <property type="project" value="InterPro"/>
</dbReference>
<dbReference type="Pfam" id="PF00225">
    <property type="entry name" value="Kinesin"/>
    <property type="match status" value="1"/>
</dbReference>
<dbReference type="GO" id="GO:0005874">
    <property type="term" value="C:microtubule"/>
    <property type="evidence" value="ECO:0007669"/>
    <property type="project" value="UniProtKB-KW"/>
</dbReference>
<dbReference type="GO" id="GO:0005634">
    <property type="term" value="C:nucleus"/>
    <property type="evidence" value="ECO:0007669"/>
    <property type="project" value="UniProtKB-SubCell"/>
</dbReference>
<dbReference type="InterPro" id="IPR032405">
    <property type="entry name" value="Kinesin_assoc"/>
</dbReference>
<dbReference type="Pfam" id="PF23313">
    <property type="entry name" value="4HB_KIF14"/>
    <property type="match status" value="1"/>
</dbReference>
<keyword evidence="11" id="KW-0206">Cytoskeleton</keyword>
<keyword evidence="9 16" id="KW-0175">Coiled coil</keyword>
<feature type="region of interest" description="Disordered" evidence="17">
    <location>
        <begin position="270"/>
        <end position="331"/>
    </location>
</feature>
<keyword evidence="4" id="KW-0963">Cytoplasm</keyword>
<evidence type="ECO:0000256" key="1">
    <source>
        <dbReference type="ARBA" id="ARBA00004123"/>
    </source>
</evidence>
<dbReference type="GO" id="GO:0008017">
    <property type="term" value="F:microtubule binding"/>
    <property type="evidence" value="ECO:0007669"/>
    <property type="project" value="InterPro"/>
</dbReference>
<feature type="region of interest" description="Disordered" evidence="17">
    <location>
        <begin position="1"/>
        <end position="31"/>
    </location>
</feature>
<keyword evidence="7 15" id="KW-0547">Nucleotide-binding</keyword>
<dbReference type="Pfam" id="PF16183">
    <property type="entry name" value="Kinesin_assoc"/>
    <property type="match status" value="1"/>
</dbReference>
<dbReference type="PANTHER" id="PTHR47117:SF7">
    <property type="entry name" value="KINESIN-LIKE PROTEIN KIF14"/>
    <property type="match status" value="1"/>
</dbReference>
<dbReference type="InterPro" id="IPR036961">
    <property type="entry name" value="Kinesin_motor_dom_sf"/>
</dbReference>
<evidence type="ECO:0000256" key="12">
    <source>
        <dbReference type="ARBA" id="ARBA00023242"/>
    </source>
</evidence>
<keyword evidence="5" id="KW-0597">Phosphoprotein</keyword>
<dbReference type="KEGG" id="prob:127221298"/>
<dbReference type="GO" id="GO:0007018">
    <property type="term" value="P:microtubule-based movement"/>
    <property type="evidence" value="ECO:0007669"/>
    <property type="project" value="InterPro"/>
</dbReference>
<accession>A0AAU9Z738</accession>
<dbReference type="RefSeq" id="XP_051039151.1">
    <property type="nucleotide sequence ID" value="XM_051183194.1"/>
</dbReference>
<keyword evidence="20" id="KW-1185">Reference proteome</keyword>
<dbReference type="GO" id="GO:0030496">
    <property type="term" value="C:midbody"/>
    <property type="evidence" value="ECO:0007669"/>
    <property type="project" value="UniProtKB-SubCell"/>
</dbReference>
<keyword evidence="12" id="KW-0539">Nucleus</keyword>
<evidence type="ECO:0000256" key="13">
    <source>
        <dbReference type="ARBA" id="ARBA00064520"/>
    </source>
</evidence>
<name>A0AAU9Z738_PHORO</name>
<dbReference type="Pfam" id="PF00498">
    <property type="entry name" value="FHA"/>
    <property type="match status" value="1"/>
</dbReference>